<sequence>MMPVNFVILDQKPKTTYFSGVVIQQVFSQRLCL</sequence>
<dbReference type="Gramene" id="Kaladp0040s0026.1.v1.1">
    <property type="protein sequence ID" value="Kaladp0040s0026.1.v1.1"/>
    <property type="gene ID" value="Kaladp0040s0026.v1.1"/>
</dbReference>
<evidence type="ECO:0000313" key="2">
    <source>
        <dbReference type="Proteomes" id="UP000594263"/>
    </source>
</evidence>
<name>A0A7N0ZV77_KALFE</name>
<dbReference type="AlphaFoldDB" id="A0A7N0ZV77"/>
<dbReference type="EnsemblPlants" id="Kaladp0040s0026.1.v1.1">
    <property type="protein sequence ID" value="Kaladp0040s0026.1.v1.1"/>
    <property type="gene ID" value="Kaladp0040s0026.v1.1"/>
</dbReference>
<keyword evidence="2" id="KW-1185">Reference proteome</keyword>
<reference evidence="1" key="1">
    <citation type="submission" date="2021-01" db="UniProtKB">
        <authorList>
            <consortium name="EnsemblPlants"/>
        </authorList>
    </citation>
    <scope>IDENTIFICATION</scope>
</reference>
<proteinExistence type="predicted"/>
<evidence type="ECO:0000313" key="1">
    <source>
        <dbReference type="EnsemblPlants" id="Kaladp0040s0026.1.v1.1"/>
    </source>
</evidence>
<dbReference type="Proteomes" id="UP000594263">
    <property type="component" value="Unplaced"/>
</dbReference>
<accession>A0A7N0ZV77</accession>
<protein>
    <submittedName>
        <fullName evidence="1">Uncharacterized protein</fullName>
    </submittedName>
</protein>
<organism evidence="1 2">
    <name type="scientific">Kalanchoe fedtschenkoi</name>
    <name type="common">Lavender scallops</name>
    <name type="synonym">South American air plant</name>
    <dbReference type="NCBI Taxonomy" id="63787"/>
    <lineage>
        <taxon>Eukaryota</taxon>
        <taxon>Viridiplantae</taxon>
        <taxon>Streptophyta</taxon>
        <taxon>Embryophyta</taxon>
        <taxon>Tracheophyta</taxon>
        <taxon>Spermatophyta</taxon>
        <taxon>Magnoliopsida</taxon>
        <taxon>eudicotyledons</taxon>
        <taxon>Gunneridae</taxon>
        <taxon>Pentapetalae</taxon>
        <taxon>Saxifragales</taxon>
        <taxon>Crassulaceae</taxon>
        <taxon>Kalanchoe</taxon>
    </lineage>
</organism>